<dbReference type="InterPro" id="IPR017807">
    <property type="entry name" value="Urea_transporter_bac"/>
</dbReference>
<keyword evidence="3" id="KW-1003">Cell membrane</keyword>
<keyword evidence="6 7" id="KW-0472">Membrane</keyword>
<evidence type="ECO:0000256" key="2">
    <source>
        <dbReference type="ARBA" id="ARBA00005914"/>
    </source>
</evidence>
<dbReference type="InterPro" id="IPR004937">
    <property type="entry name" value="Urea_transporter"/>
</dbReference>
<dbReference type="NCBIfam" id="TIGR03441">
    <property type="entry name" value="urea_trans_yut"/>
    <property type="match status" value="1"/>
</dbReference>
<gene>
    <name evidence="8" type="ORF">SYK_15600</name>
</gene>
<evidence type="ECO:0000256" key="7">
    <source>
        <dbReference type="SAM" id="Phobius"/>
    </source>
</evidence>
<evidence type="ECO:0000256" key="3">
    <source>
        <dbReference type="ARBA" id="ARBA00022475"/>
    </source>
</evidence>
<dbReference type="Pfam" id="PF03253">
    <property type="entry name" value="UT"/>
    <property type="match status" value="1"/>
</dbReference>
<evidence type="ECO:0000313" key="8">
    <source>
        <dbReference type="EMBL" id="BDQ37200.1"/>
    </source>
</evidence>
<reference evidence="8 9" key="1">
    <citation type="submission" date="2022-08" db="EMBL/GenBank/DDBJ databases">
        <title>Genome Sequence of the sulphate-reducing bacterium, Pseudodesulfovibrio sp. SYK.</title>
        <authorList>
            <person name="Kondo R."/>
            <person name="Kataoka T."/>
        </authorList>
    </citation>
    <scope>NUCLEOTIDE SEQUENCE [LARGE SCALE GENOMIC DNA]</scope>
    <source>
        <strain evidence="8 9">SYK</strain>
    </source>
</reference>
<dbReference type="PANTHER" id="PTHR10464:SF4">
    <property type="entry name" value="UREA TRANSPORTER"/>
    <property type="match status" value="1"/>
</dbReference>
<sequence length="330" mass="35320">MEAPKNNSLFQFVDACLRGCGQVMFQNNPVTGFIFFIGIFYNSWELGFCAVLGTAASTFVAIALGADKGLIKAGLFGFNGTLAGIALPFYFVYSPELLLYVVINAALSTIIMSALMNFLGKWGMPALTAPFVLATWILMFCASKFGILEAGSLLATSIPDPHTTISVGKISAMTFLDGVTKGVGEVMFEDSVVTGIIFVIAILVNSRISAFFAVFGSLIGLLTALVMQSPEAPLRLGLYGYNSVLCAIALGGLFYYLNWKTFLYATFCMIIGSIAQASISVLLAPIGMPSLTWPFVIVTWMFMFASKGFGHIAAVPAEMLGTPESNLKHP</sequence>
<feature type="transmembrane region" description="Helical" evidence="7">
    <location>
        <begin position="196"/>
        <end position="226"/>
    </location>
</feature>
<feature type="transmembrane region" description="Helical" evidence="7">
    <location>
        <begin position="97"/>
        <end position="119"/>
    </location>
</feature>
<feature type="transmembrane region" description="Helical" evidence="7">
    <location>
        <begin position="33"/>
        <end position="66"/>
    </location>
</feature>
<protein>
    <submittedName>
        <fullName evidence="8">Urea transporter</fullName>
    </submittedName>
</protein>
<accession>A0ABN6S1W2</accession>
<feature type="transmembrane region" description="Helical" evidence="7">
    <location>
        <begin position="126"/>
        <end position="147"/>
    </location>
</feature>
<comment type="subcellular location">
    <subcellularLocation>
        <location evidence="1">Cell membrane</location>
        <topology evidence="1">Multi-pass membrane protein</topology>
    </subcellularLocation>
</comment>
<feature type="transmembrane region" description="Helical" evidence="7">
    <location>
        <begin position="73"/>
        <end position="91"/>
    </location>
</feature>
<evidence type="ECO:0000256" key="6">
    <source>
        <dbReference type="ARBA" id="ARBA00023136"/>
    </source>
</evidence>
<evidence type="ECO:0000313" key="9">
    <source>
        <dbReference type="Proteomes" id="UP001317742"/>
    </source>
</evidence>
<keyword evidence="9" id="KW-1185">Reference proteome</keyword>
<comment type="similarity">
    <text evidence="2">Belongs to the urea transporter family.</text>
</comment>
<organism evidence="8 9">
    <name type="scientific">Pseudodesulfovibrio nedwellii</name>
    <dbReference type="NCBI Taxonomy" id="2973072"/>
    <lineage>
        <taxon>Bacteria</taxon>
        <taxon>Pseudomonadati</taxon>
        <taxon>Thermodesulfobacteriota</taxon>
        <taxon>Desulfovibrionia</taxon>
        <taxon>Desulfovibrionales</taxon>
        <taxon>Desulfovibrionaceae</taxon>
    </lineage>
</organism>
<keyword evidence="5 7" id="KW-1133">Transmembrane helix</keyword>
<proteinExistence type="inferred from homology"/>
<dbReference type="RefSeq" id="WP_281763059.1">
    <property type="nucleotide sequence ID" value="NZ_AP026709.1"/>
</dbReference>
<dbReference type="PANTHER" id="PTHR10464">
    <property type="entry name" value="UREA TRANSPORTER"/>
    <property type="match status" value="1"/>
</dbReference>
<evidence type="ECO:0000256" key="4">
    <source>
        <dbReference type="ARBA" id="ARBA00022692"/>
    </source>
</evidence>
<name>A0ABN6S1W2_9BACT</name>
<dbReference type="PIRSF" id="PIRSF016502">
    <property type="entry name" value="Urea_transporter"/>
    <property type="match status" value="1"/>
</dbReference>
<dbReference type="InterPro" id="IPR029020">
    <property type="entry name" value="Ammonium/urea_transptr"/>
</dbReference>
<keyword evidence="4 7" id="KW-0812">Transmembrane</keyword>
<evidence type="ECO:0000256" key="1">
    <source>
        <dbReference type="ARBA" id="ARBA00004651"/>
    </source>
</evidence>
<dbReference type="Proteomes" id="UP001317742">
    <property type="component" value="Chromosome"/>
</dbReference>
<dbReference type="Gene3D" id="1.10.3430.10">
    <property type="entry name" value="Ammonium transporter AmtB like domains"/>
    <property type="match status" value="1"/>
</dbReference>
<feature type="transmembrane region" description="Helical" evidence="7">
    <location>
        <begin position="238"/>
        <end position="257"/>
    </location>
</feature>
<evidence type="ECO:0000256" key="5">
    <source>
        <dbReference type="ARBA" id="ARBA00022989"/>
    </source>
</evidence>
<dbReference type="EMBL" id="AP026709">
    <property type="protein sequence ID" value="BDQ37200.1"/>
    <property type="molecule type" value="Genomic_DNA"/>
</dbReference>